<dbReference type="SUPFAM" id="SSF53223">
    <property type="entry name" value="Aminoacid dehydrogenase-like, N-terminal domain"/>
    <property type="match status" value="1"/>
</dbReference>
<evidence type="ECO:0000256" key="2">
    <source>
        <dbReference type="ARBA" id="ARBA00023141"/>
    </source>
</evidence>
<comment type="similarity">
    <text evidence="3">Belongs to the shikimate dehydrogenase family.</text>
</comment>
<dbReference type="GO" id="GO:0050661">
    <property type="term" value="F:NADP binding"/>
    <property type="evidence" value="ECO:0007669"/>
    <property type="project" value="TreeGrafter"/>
</dbReference>
<feature type="binding site" evidence="3">
    <location>
        <position position="95"/>
    </location>
    <ligand>
        <name>shikimate</name>
        <dbReference type="ChEBI" id="CHEBI:36208"/>
    </ligand>
</feature>
<dbReference type="InterPro" id="IPR046346">
    <property type="entry name" value="Aminoacid_DH-like_N_sf"/>
</dbReference>
<feature type="binding site" evidence="3">
    <location>
        <position position="256"/>
    </location>
    <ligand>
        <name>shikimate</name>
        <dbReference type="ChEBI" id="CHEBI:36208"/>
    </ligand>
</feature>
<dbReference type="RefSeq" id="WP_179649316.1">
    <property type="nucleotide sequence ID" value="NZ_JACBZM010000001.1"/>
</dbReference>
<dbReference type="GO" id="GO:0005829">
    <property type="term" value="C:cytosol"/>
    <property type="evidence" value="ECO:0007669"/>
    <property type="project" value="TreeGrafter"/>
</dbReference>
<dbReference type="AlphaFoldDB" id="A0A7Y9ZIV8"/>
<feature type="active site" description="Proton acceptor" evidence="3">
    <location>
        <position position="74"/>
    </location>
</feature>
<evidence type="ECO:0000259" key="4">
    <source>
        <dbReference type="Pfam" id="PF08501"/>
    </source>
</evidence>
<dbReference type="NCBIfam" id="NF009201">
    <property type="entry name" value="PRK12549.1"/>
    <property type="match status" value="1"/>
</dbReference>
<dbReference type="PANTHER" id="PTHR21089:SF1">
    <property type="entry name" value="BIFUNCTIONAL 3-DEHYDROQUINATE DEHYDRATASE_SHIKIMATE DEHYDROGENASE, CHLOROPLASTIC"/>
    <property type="match status" value="1"/>
</dbReference>
<evidence type="ECO:0000313" key="7">
    <source>
        <dbReference type="Proteomes" id="UP000562045"/>
    </source>
</evidence>
<evidence type="ECO:0000256" key="3">
    <source>
        <dbReference type="HAMAP-Rule" id="MF_00222"/>
    </source>
</evidence>
<feature type="binding site" evidence="3">
    <location>
        <begin position="18"/>
        <end position="20"/>
    </location>
    <ligand>
        <name>shikimate</name>
        <dbReference type="ChEBI" id="CHEBI:36208"/>
    </ligand>
</feature>
<dbReference type="InterPro" id="IPR036291">
    <property type="entry name" value="NAD(P)-bd_dom_sf"/>
</dbReference>
<dbReference type="CDD" id="cd01065">
    <property type="entry name" value="NAD_bind_Shikimate_DH"/>
    <property type="match status" value="1"/>
</dbReference>
<dbReference type="SUPFAM" id="SSF51735">
    <property type="entry name" value="NAD(P)-binding Rossmann-fold domains"/>
    <property type="match status" value="1"/>
</dbReference>
<dbReference type="Pfam" id="PF18317">
    <property type="entry name" value="SDH_C"/>
    <property type="match status" value="1"/>
</dbReference>
<dbReference type="UniPathway" id="UPA00053">
    <property type="reaction ID" value="UER00087"/>
</dbReference>
<dbReference type="GO" id="GO:0009073">
    <property type="term" value="P:aromatic amino acid family biosynthetic process"/>
    <property type="evidence" value="ECO:0007669"/>
    <property type="project" value="UniProtKB-KW"/>
</dbReference>
<dbReference type="Proteomes" id="UP000562045">
    <property type="component" value="Unassembled WGS sequence"/>
</dbReference>
<dbReference type="GO" id="GO:0009423">
    <property type="term" value="P:chorismate biosynthetic process"/>
    <property type="evidence" value="ECO:0007669"/>
    <property type="project" value="UniProtKB-UniRule"/>
</dbReference>
<keyword evidence="3" id="KW-0521">NADP</keyword>
<sequence>MSGTSFALGLVGAGIGRSLTPAMQEAEGRAHGLNLTYRRIDAEVRGLAVEDLPSVVHWAQALGFDGLNITHPFKQAVLPLLDEVSRAADDLGAVNTVVMRDGRLVGHNTDWSGWGRAFRSTLPDAVTDRAVVVGAGGAGLAVAYALLDQGAAHVAIHDTDIDRAEAAAIRLGKRFAAERIDAVTDVAAAITDADGLVNATPIGMHGHAGLPVPAALVEERLWVADVVYFPLETELVALARGRGCRVLPGGGMAVGQAVDAFELFTGRRADADRIARHFAELTSS</sequence>
<dbReference type="GO" id="GO:0004764">
    <property type="term" value="F:shikimate 3-dehydrogenase (NADP+) activity"/>
    <property type="evidence" value="ECO:0007669"/>
    <property type="project" value="UniProtKB-UniRule"/>
</dbReference>
<keyword evidence="3" id="KW-0028">Amino-acid biosynthesis</keyword>
<feature type="binding site" evidence="3">
    <location>
        <position position="249"/>
    </location>
    <ligand>
        <name>NADP(+)</name>
        <dbReference type="ChEBI" id="CHEBI:58349"/>
    </ligand>
</feature>
<dbReference type="NCBIfam" id="NF001319">
    <property type="entry name" value="PRK00258.3-3"/>
    <property type="match status" value="1"/>
</dbReference>
<comment type="pathway">
    <text evidence="1 3">Metabolic intermediate biosynthesis; chorismate biosynthesis; chorismate from D-erythrose 4-phosphate and phosphoenolpyruvate: step 4/7.</text>
</comment>
<feature type="binding site" evidence="3">
    <location>
        <position position="70"/>
    </location>
    <ligand>
        <name>shikimate</name>
        <dbReference type="ChEBI" id="CHEBI:36208"/>
    </ligand>
</feature>
<feature type="binding site" evidence="3">
    <location>
        <begin position="134"/>
        <end position="138"/>
    </location>
    <ligand>
        <name>NADP(+)</name>
        <dbReference type="ChEBI" id="CHEBI:58349"/>
    </ligand>
</feature>
<evidence type="ECO:0000313" key="6">
    <source>
        <dbReference type="EMBL" id="NYI45680.1"/>
    </source>
</evidence>
<comment type="caution">
    <text evidence="3">Lacks conserved residue(s) required for the propagation of feature annotation.</text>
</comment>
<keyword evidence="2 3" id="KW-0057">Aromatic amino acid biosynthesis</keyword>
<comment type="subunit">
    <text evidence="3">Homodimer.</text>
</comment>
<comment type="function">
    <text evidence="3">Involved in the biosynthesis of the chorismate, which leads to the biosynthesis of aromatic amino acids. Catalyzes the reversible NADPH linked reduction of 3-dehydroshikimate (DHSA) to yield shikimate (SA).</text>
</comment>
<feature type="binding site" evidence="3">
    <location>
        <position position="110"/>
    </location>
    <ligand>
        <name>shikimate</name>
        <dbReference type="ChEBI" id="CHEBI:36208"/>
    </ligand>
</feature>
<dbReference type="GO" id="GO:0008652">
    <property type="term" value="P:amino acid biosynthetic process"/>
    <property type="evidence" value="ECO:0007669"/>
    <property type="project" value="UniProtKB-KW"/>
</dbReference>
<dbReference type="EMBL" id="JACBZM010000001">
    <property type="protein sequence ID" value="NYI45680.1"/>
    <property type="molecule type" value="Genomic_DNA"/>
</dbReference>
<keyword evidence="3 6" id="KW-0560">Oxidoreductase</keyword>
<dbReference type="HAMAP" id="MF_00222">
    <property type="entry name" value="Shikimate_DH_AroE"/>
    <property type="match status" value="1"/>
</dbReference>
<feature type="binding site" evidence="3">
    <location>
        <position position="228"/>
    </location>
    <ligand>
        <name>shikimate</name>
        <dbReference type="ChEBI" id="CHEBI:36208"/>
    </ligand>
</feature>
<reference evidence="6 7" key="1">
    <citation type="submission" date="2020-07" db="EMBL/GenBank/DDBJ databases">
        <title>Sequencing the genomes of 1000 actinobacteria strains.</title>
        <authorList>
            <person name="Klenk H.-P."/>
        </authorList>
    </citation>
    <scope>NUCLEOTIDE SEQUENCE [LARGE SCALE GENOMIC DNA]</scope>
    <source>
        <strain evidence="6 7">DSM 15131</strain>
    </source>
</reference>
<feature type="binding site" evidence="3">
    <location>
        <position position="226"/>
    </location>
    <ligand>
        <name>NADP(+)</name>
        <dbReference type="ChEBI" id="CHEBI:58349"/>
    </ligand>
</feature>
<dbReference type="InterPro" id="IPR022893">
    <property type="entry name" value="Shikimate_DH_fam"/>
</dbReference>
<name>A0A7Y9ZIV8_9ACTN</name>
<dbReference type="EC" id="1.1.1.25" evidence="3"/>
<comment type="catalytic activity">
    <reaction evidence="3">
        <text>shikimate + NADP(+) = 3-dehydroshikimate + NADPH + H(+)</text>
        <dbReference type="Rhea" id="RHEA:17737"/>
        <dbReference type="ChEBI" id="CHEBI:15378"/>
        <dbReference type="ChEBI" id="CHEBI:16630"/>
        <dbReference type="ChEBI" id="CHEBI:36208"/>
        <dbReference type="ChEBI" id="CHEBI:57783"/>
        <dbReference type="ChEBI" id="CHEBI:58349"/>
        <dbReference type="EC" id="1.1.1.25"/>
    </reaction>
</comment>
<evidence type="ECO:0000256" key="1">
    <source>
        <dbReference type="ARBA" id="ARBA00004871"/>
    </source>
</evidence>
<dbReference type="GO" id="GO:0019632">
    <property type="term" value="P:shikimate metabolic process"/>
    <property type="evidence" value="ECO:0007669"/>
    <property type="project" value="TreeGrafter"/>
</dbReference>
<organism evidence="6 7">
    <name type="scientific">Nocardioides aromaticivorans</name>
    <dbReference type="NCBI Taxonomy" id="200618"/>
    <lineage>
        <taxon>Bacteria</taxon>
        <taxon>Bacillati</taxon>
        <taxon>Actinomycetota</taxon>
        <taxon>Actinomycetes</taxon>
        <taxon>Propionibacteriales</taxon>
        <taxon>Nocardioidaceae</taxon>
        <taxon>Nocardioides</taxon>
    </lineage>
</organism>
<dbReference type="PANTHER" id="PTHR21089">
    <property type="entry name" value="SHIKIMATE DEHYDROGENASE"/>
    <property type="match status" value="1"/>
</dbReference>
<gene>
    <name evidence="3" type="primary">aroE</name>
    <name evidence="6" type="ORF">BJ993_002760</name>
</gene>
<feature type="domain" description="Shikimate dehydrogenase substrate binding N-terminal" evidence="4">
    <location>
        <begin position="10"/>
        <end position="97"/>
    </location>
</feature>
<dbReference type="Pfam" id="PF08501">
    <property type="entry name" value="Shikimate_dh_N"/>
    <property type="match status" value="1"/>
</dbReference>
<dbReference type="Gene3D" id="3.40.50.720">
    <property type="entry name" value="NAD(P)-binding Rossmann-like Domain"/>
    <property type="match status" value="1"/>
</dbReference>
<dbReference type="InterPro" id="IPR041121">
    <property type="entry name" value="SDH_C"/>
</dbReference>
<comment type="caution">
    <text evidence="6">The sequence shown here is derived from an EMBL/GenBank/DDBJ whole genome shotgun (WGS) entry which is preliminary data.</text>
</comment>
<proteinExistence type="inferred from homology"/>
<evidence type="ECO:0000259" key="5">
    <source>
        <dbReference type="Pfam" id="PF18317"/>
    </source>
</evidence>
<dbReference type="Gene3D" id="3.40.50.10860">
    <property type="entry name" value="Leucine Dehydrogenase, chain A, domain 1"/>
    <property type="match status" value="1"/>
</dbReference>
<accession>A0A7Y9ZIV8</accession>
<protein>
    <recommendedName>
        <fullName evidence="3">Shikimate dehydrogenase (NADP(+))</fullName>
        <shortName evidence="3">SDH</shortName>
        <ecNumber evidence="3">1.1.1.25</ecNumber>
    </recommendedName>
</protein>
<feature type="domain" description="SDH C-terminal" evidence="5">
    <location>
        <begin position="251"/>
        <end position="274"/>
    </location>
</feature>
<dbReference type="InterPro" id="IPR013708">
    <property type="entry name" value="Shikimate_DH-bd_N"/>
</dbReference>